<proteinExistence type="predicted"/>
<keyword evidence="2" id="KW-0804">Transcription</keyword>
<evidence type="ECO:0000313" key="5">
    <source>
        <dbReference type="Proteomes" id="UP001199916"/>
    </source>
</evidence>
<evidence type="ECO:0000256" key="2">
    <source>
        <dbReference type="ARBA" id="ARBA00023163"/>
    </source>
</evidence>
<dbReference type="Pfam" id="PF09860">
    <property type="entry name" value="DUF2087"/>
    <property type="match status" value="1"/>
</dbReference>
<dbReference type="SUPFAM" id="SSF46894">
    <property type="entry name" value="C-terminal effector domain of the bipartite response regulators"/>
    <property type="match status" value="1"/>
</dbReference>
<protein>
    <submittedName>
        <fullName evidence="4">DUF2087 domain-containing protein</fullName>
    </submittedName>
</protein>
<comment type="caution">
    <text evidence="4">The sequence shown here is derived from an EMBL/GenBank/DDBJ whole genome shotgun (WGS) entry which is preliminary data.</text>
</comment>
<dbReference type="RefSeq" id="WP_233697133.1">
    <property type="nucleotide sequence ID" value="NZ_JAJNBZ010000009.1"/>
</dbReference>
<evidence type="ECO:0000313" key="4">
    <source>
        <dbReference type="EMBL" id="MCE5170392.1"/>
    </source>
</evidence>
<sequence>MDKSISDLFWNASIDELKKGYMYDAQAEEYVCLVCGERFTNGIVYQHENVLYEAKKYTELHIAEQHTSMLHYLLTLDKKLTGLTDLQKELLFHFHEGRSDNEILKLMGGGSASTIRNHRFTLREKMKQAKLFLALMELADSKSDQRPKFVHAHRTATMVDERYAVTEEERVKILHQYFTEGLDGPISEFPKKEKRKIVILTHLMQRFDAQKRYTEKEVNEILKTVHDDDYVTLRRYLIEYGFMDRLPDGSAYWVMK</sequence>
<gene>
    <name evidence="4" type="ORF">LQV63_13840</name>
</gene>
<keyword evidence="1" id="KW-0805">Transcription regulation</keyword>
<dbReference type="Proteomes" id="UP001199916">
    <property type="component" value="Unassembled WGS sequence"/>
</dbReference>
<organism evidence="4 5">
    <name type="scientific">Paenibacillus profundus</name>
    <dbReference type="NCBI Taxonomy" id="1173085"/>
    <lineage>
        <taxon>Bacteria</taxon>
        <taxon>Bacillati</taxon>
        <taxon>Bacillota</taxon>
        <taxon>Bacilli</taxon>
        <taxon>Bacillales</taxon>
        <taxon>Paenibacillaceae</taxon>
        <taxon>Paenibacillus</taxon>
    </lineage>
</organism>
<evidence type="ECO:0000256" key="1">
    <source>
        <dbReference type="ARBA" id="ARBA00023015"/>
    </source>
</evidence>
<dbReference type="InterPro" id="IPR016032">
    <property type="entry name" value="Sig_transdc_resp-reg_C-effctor"/>
</dbReference>
<feature type="domain" description="DUF2087" evidence="3">
    <location>
        <begin position="186"/>
        <end position="254"/>
    </location>
</feature>
<keyword evidence="5" id="KW-1185">Reference proteome</keyword>
<name>A0ABS8YJI7_9BACL</name>
<dbReference type="EMBL" id="JAJNBZ010000009">
    <property type="protein sequence ID" value="MCE5170392.1"/>
    <property type="molecule type" value="Genomic_DNA"/>
</dbReference>
<dbReference type="InterPro" id="IPR018656">
    <property type="entry name" value="DUF2087"/>
</dbReference>
<accession>A0ABS8YJI7</accession>
<reference evidence="4 5" key="1">
    <citation type="submission" date="2021-11" db="EMBL/GenBank/DDBJ databases">
        <title>Draft genome sequence of Paenibacillus profundus YoMME, a new Gram-positive bacteria with exoelectrogenic properties.</title>
        <authorList>
            <person name="Hubenova Y."/>
            <person name="Hubenova E."/>
            <person name="Manasiev Y."/>
            <person name="Peykov S."/>
            <person name="Mitov M."/>
        </authorList>
    </citation>
    <scope>NUCLEOTIDE SEQUENCE [LARGE SCALE GENOMIC DNA]</scope>
    <source>
        <strain evidence="4 5">YoMME</strain>
    </source>
</reference>
<evidence type="ECO:0000259" key="3">
    <source>
        <dbReference type="Pfam" id="PF09860"/>
    </source>
</evidence>